<dbReference type="Proteomes" id="UP000292958">
    <property type="component" value="Unassembled WGS sequence"/>
</dbReference>
<evidence type="ECO:0000313" key="1">
    <source>
        <dbReference type="EMBL" id="RZU43210.1"/>
    </source>
</evidence>
<dbReference type="EMBL" id="SHKW01000001">
    <property type="protein sequence ID" value="RZU43210.1"/>
    <property type="molecule type" value="Genomic_DNA"/>
</dbReference>
<accession>A0A4Q7YZD7</accession>
<gene>
    <name evidence="1" type="ORF">BDD14_4844</name>
</gene>
<sequence>MSGVFAGNRSFTIPGVKTGLSQQVSAMVRMTLQQGASTTNPLTGEVAYSNAALSGSIQVEGLRCFTSGAISTKSLSEIDGNRVTLTFDMDDGSTLQMMGSLTDMAATHLSADLFLANGGTCGTIRSLGISEMTQLN</sequence>
<name>A0A4Q7YZD7_9BACT</name>
<proteinExistence type="predicted"/>
<evidence type="ECO:0000313" key="2">
    <source>
        <dbReference type="Proteomes" id="UP000292958"/>
    </source>
</evidence>
<reference evidence="1 2" key="1">
    <citation type="submission" date="2019-02" db="EMBL/GenBank/DDBJ databases">
        <title>Genomic Encyclopedia of Archaeal and Bacterial Type Strains, Phase II (KMG-II): from individual species to whole genera.</title>
        <authorList>
            <person name="Goeker M."/>
        </authorList>
    </citation>
    <scope>NUCLEOTIDE SEQUENCE [LARGE SCALE GENOMIC DNA]</scope>
    <source>
        <strain evidence="1 2">DSM 18101</strain>
    </source>
</reference>
<keyword evidence="2" id="KW-1185">Reference proteome</keyword>
<organism evidence="1 2">
    <name type="scientific">Edaphobacter modestus</name>
    <dbReference type="NCBI Taxonomy" id="388466"/>
    <lineage>
        <taxon>Bacteria</taxon>
        <taxon>Pseudomonadati</taxon>
        <taxon>Acidobacteriota</taxon>
        <taxon>Terriglobia</taxon>
        <taxon>Terriglobales</taxon>
        <taxon>Acidobacteriaceae</taxon>
        <taxon>Edaphobacter</taxon>
    </lineage>
</organism>
<protein>
    <submittedName>
        <fullName evidence="1">Uncharacterized protein</fullName>
    </submittedName>
</protein>
<dbReference type="AlphaFoldDB" id="A0A4Q7YZD7"/>
<comment type="caution">
    <text evidence="1">The sequence shown here is derived from an EMBL/GenBank/DDBJ whole genome shotgun (WGS) entry which is preliminary data.</text>
</comment>